<accession>A0A9P0D4Z8</accession>
<evidence type="ECO:0000313" key="2">
    <source>
        <dbReference type="Proteomes" id="UP001153636"/>
    </source>
</evidence>
<protein>
    <submittedName>
        <fullName evidence="1">Uncharacterized protein</fullName>
    </submittedName>
</protein>
<name>A0A9P0D4Z8_9CUCU</name>
<reference evidence="1" key="1">
    <citation type="submission" date="2022-01" db="EMBL/GenBank/DDBJ databases">
        <authorList>
            <person name="King R."/>
        </authorList>
    </citation>
    <scope>NUCLEOTIDE SEQUENCE</scope>
</reference>
<dbReference type="OrthoDB" id="6781282at2759"/>
<sequence length="135" mass="16090">MHKTKLLLWQHIWEHRQTGPTIYNIIRKVSTKWVGYTWKTTQTMTGHGNKKAYYDRFHLRDDIDTNCEHCGTYEDLDHATIHCNEQRLNARQLLTNRLATIQKIYPPTDIDTDNKQLVSWINQWGEAIIHDENDD</sequence>
<organism evidence="1 2">
    <name type="scientific">Psylliodes chrysocephalus</name>
    <dbReference type="NCBI Taxonomy" id="3402493"/>
    <lineage>
        <taxon>Eukaryota</taxon>
        <taxon>Metazoa</taxon>
        <taxon>Ecdysozoa</taxon>
        <taxon>Arthropoda</taxon>
        <taxon>Hexapoda</taxon>
        <taxon>Insecta</taxon>
        <taxon>Pterygota</taxon>
        <taxon>Neoptera</taxon>
        <taxon>Endopterygota</taxon>
        <taxon>Coleoptera</taxon>
        <taxon>Polyphaga</taxon>
        <taxon>Cucujiformia</taxon>
        <taxon>Chrysomeloidea</taxon>
        <taxon>Chrysomelidae</taxon>
        <taxon>Galerucinae</taxon>
        <taxon>Alticini</taxon>
        <taxon>Psylliodes</taxon>
    </lineage>
</organism>
<proteinExistence type="predicted"/>
<dbReference type="AlphaFoldDB" id="A0A9P0D4Z8"/>
<gene>
    <name evidence="1" type="ORF">PSYICH_LOCUS12145</name>
</gene>
<evidence type="ECO:0000313" key="1">
    <source>
        <dbReference type="EMBL" id="CAH1111475.1"/>
    </source>
</evidence>
<dbReference type="EMBL" id="OV651818">
    <property type="protein sequence ID" value="CAH1111475.1"/>
    <property type="molecule type" value="Genomic_DNA"/>
</dbReference>
<keyword evidence="2" id="KW-1185">Reference proteome</keyword>
<dbReference type="Proteomes" id="UP001153636">
    <property type="component" value="Chromosome 6"/>
</dbReference>